<proteinExistence type="predicted"/>
<dbReference type="RefSeq" id="WP_083561539.1">
    <property type="nucleotide sequence ID" value="NZ_AQQV01000002.1"/>
</dbReference>
<comment type="caution">
    <text evidence="3">The sequence shown here is derived from an EMBL/GenBank/DDBJ whole genome shotgun (WGS) entry which is preliminary data.</text>
</comment>
<evidence type="ECO:0000256" key="1">
    <source>
        <dbReference type="SAM" id="MobiDB-lite"/>
    </source>
</evidence>
<protein>
    <submittedName>
        <fullName evidence="3">Lipoprotein</fullName>
    </submittedName>
</protein>
<evidence type="ECO:0000313" key="3">
    <source>
        <dbReference type="EMBL" id="ORE87292.1"/>
    </source>
</evidence>
<dbReference type="Proteomes" id="UP000192342">
    <property type="component" value="Unassembled WGS sequence"/>
</dbReference>
<feature type="chain" id="PRO_5013095888" evidence="2">
    <location>
        <begin position="26"/>
        <end position="452"/>
    </location>
</feature>
<dbReference type="EMBL" id="AQQV01000002">
    <property type="protein sequence ID" value="ORE87292.1"/>
    <property type="molecule type" value="Genomic_DNA"/>
</dbReference>
<accession>A0A1Y1SFH5</accession>
<organism evidence="3 4">
    <name type="scientific">Oceanococcus atlanticus</name>
    <dbReference type="NCBI Taxonomy" id="1317117"/>
    <lineage>
        <taxon>Bacteria</taxon>
        <taxon>Pseudomonadati</taxon>
        <taxon>Pseudomonadota</taxon>
        <taxon>Gammaproteobacteria</taxon>
        <taxon>Chromatiales</taxon>
        <taxon>Oceanococcaceae</taxon>
        <taxon>Oceanococcus</taxon>
    </lineage>
</organism>
<feature type="signal peptide" evidence="2">
    <location>
        <begin position="1"/>
        <end position="25"/>
    </location>
</feature>
<name>A0A1Y1SFH5_9GAMM</name>
<evidence type="ECO:0000256" key="2">
    <source>
        <dbReference type="SAM" id="SignalP"/>
    </source>
</evidence>
<sequence length="452" mass="48441">MTDLHKSWFSGAPLCAAALVLSACAGDISPSAALGDDDQQACSAISISALEDKSAFLVEANASDDDAWVYFDMDNAEEVSENDSTKVWDLAFRRFLVRSNGGEGGPDTVAVAFTQGSGASFDSVAQPADDGSTDGSGQFRQDGPDPDPEGGNNDGNGHVLNSYPVDPDHGLSEAVVDGWPVYDDQSHRLSPRPETIFTVRSSAGTYYKVEFLGYYSSAHGGAGYPQFKYANHASGWSTDEIALGASGCGDDVVIPTVEVEQDDEIYTVQVNASAEDSWIYLNLGSLDQRVYANDDEAALSLDWDIAFKRTDIMLNGGSSGPGAAGAHDLLNGTFGERTEPPAEGGVEIPQGVLLPIPTTVVYHQDGRSLAMTSQPPRSAGDDDGDLLGDFGWYNYAGFSSGFLDHTIRPRSATYVVRAADGQTYYEVEFFQYYLTLDEQEIAGYIAFRMRVL</sequence>
<dbReference type="CDD" id="cd12105">
    <property type="entry name" value="HmuY"/>
    <property type="match status" value="2"/>
</dbReference>
<dbReference type="Pfam" id="PF14064">
    <property type="entry name" value="HmuY"/>
    <property type="match status" value="2"/>
</dbReference>
<dbReference type="InterPro" id="IPR025921">
    <property type="entry name" value="HmuY"/>
</dbReference>
<dbReference type="AlphaFoldDB" id="A0A1Y1SFH5"/>
<dbReference type="STRING" id="1317117.ATO7_09632"/>
<feature type="region of interest" description="Disordered" evidence="1">
    <location>
        <begin position="120"/>
        <end position="167"/>
    </location>
</feature>
<gene>
    <name evidence="3" type="ORF">ATO7_09632</name>
</gene>
<keyword evidence="2" id="KW-0732">Signal</keyword>
<dbReference type="PROSITE" id="PS51257">
    <property type="entry name" value="PROKAR_LIPOPROTEIN"/>
    <property type="match status" value="1"/>
</dbReference>
<reference evidence="3 4" key="1">
    <citation type="submission" date="2013-04" db="EMBL/GenBank/DDBJ databases">
        <title>Oceanococcus atlanticus 22II-S10r2 Genome Sequencing.</title>
        <authorList>
            <person name="Lai Q."/>
            <person name="Li G."/>
            <person name="Shao Z."/>
        </authorList>
    </citation>
    <scope>NUCLEOTIDE SEQUENCE [LARGE SCALE GENOMIC DNA]</scope>
    <source>
        <strain evidence="3 4">22II-S10r2</strain>
    </source>
</reference>
<keyword evidence="3" id="KW-0449">Lipoprotein</keyword>
<dbReference type="OrthoDB" id="7056583at2"/>
<evidence type="ECO:0000313" key="4">
    <source>
        <dbReference type="Proteomes" id="UP000192342"/>
    </source>
</evidence>
<keyword evidence="4" id="KW-1185">Reference proteome</keyword>